<dbReference type="GO" id="GO:0006260">
    <property type="term" value="P:DNA replication"/>
    <property type="evidence" value="ECO:0007669"/>
    <property type="project" value="UniProtKB-UniRule"/>
</dbReference>
<keyword evidence="22" id="KW-0804">Transcription</keyword>
<evidence type="ECO:0000256" key="26">
    <source>
        <dbReference type="ARBA" id="ARBA00047995"/>
    </source>
</evidence>
<dbReference type="PROSITE" id="PS52022">
    <property type="entry name" value="PV_NS1_NUC"/>
    <property type="match status" value="1"/>
</dbReference>
<dbReference type="InterPro" id="IPR014015">
    <property type="entry name" value="Helicase_SF3_DNA-vir"/>
</dbReference>
<evidence type="ECO:0000256" key="28">
    <source>
        <dbReference type="SAM" id="MobiDB-lite"/>
    </source>
</evidence>
<feature type="region of interest" description="Disordered" evidence="28">
    <location>
        <begin position="682"/>
        <end position="703"/>
    </location>
</feature>
<evidence type="ECO:0000256" key="27">
    <source>
        <dbReference type="PROSITE-ProRule" id="PRU01366"/>
    </source>
</evidence>
<dbReference type="RefSeq" id="YP_009508793.1">
    <property type="nucleotide sequence ID" value="NC_039047.1"/>
</dbReference>
<evidence type="ECO:0000256" key="10">
    <source>
        <dbReference type="ARBA" id="ARBA00022722"/>
    </source>
</evidence>
<name>R4LAH7_9VIRU</name>
<dbReference type="Pfam" id="PF01057">
    <property type="entry name" value="Parvo_NS1"/>
    <property type="match status" value="1"/>
</dbReference>
<evidence type="ECO:0000256" key="18">
    <source>
        <dbReference type="ARBA" id="ARBA00023015"/>
    </source>
</evidence>
<evidence type="ECO:0000256" key="12">
    <source>
        <dbReference type="ARBA" id="ARBA00022741"/>
    </source>
</evidence>
<keyword evidence="32" id="KW-1185">Reference proteome</keyword>
<dbReference type="Gene3D" id="3.40.1310.20">
    <property type="match status" value="1"/>
</dbReference>
<keyword evidence="21 27" id="KW-0238">DNA-binding</keyword>
<keyword evidence="19" id="KW-1194">Viral DNA replication</keyword>
<evidence type="ECO:0000256" key="4">
    <source>
        <dbReference type="ARBA" id="ARBA00009826"/>
    </source>
</evidence>
<dbReference type="GO" id="GO:0046872">
    <property type="term" value="F:metal ion binding"/>
    <property type="evidence" value="ECO:0007669"/>
    <property type="project" value="UniProtKB-KW"/>
</dbReference>
<evidence type="ECO:0000256" key="5">
    <source>
        <dbReference type="ARBA" id="ARBA00011717"/>
    </source>
</evidence>
<dbReference type="SUPFAM" id="SSF52540">
    <property type="entry name" value="P-loop containing nucleoside triphosphate hydrolases"/>
    <property type="match status" value="1"/>
</dbReference>
<evidence type="ECO:0000256" key="25">
    <source>
        <dbReference type="ARBA" id="ARBA00032999"/>
    </source>
</evidence>
<comment type="similarity">
    <text evidence="4">Belongs to the parvoviruses initiator protein NS1 family.</text>
</comment>
<comment type="subcellular location">
    <subcellularLocation>
        <location evidence="3 27">Host nucleus</location>
    </subcellularLocation>
</comment>
<evidence type="ECO:0000313" key="31">
    <source>
        <dbReference type="EMBL" id="AGL09956.1"/>
    </source>
</evidence>
<feature type="active site" description="For nuclease activity" evidence="27">
    <location>
        <position position="158"/>
    </location>
</feature>
<evidence type="ECO:0000256" key="11">
    <source>
        <dbReference type="ARBA" id="ARBA00022723"/>
    </source>
</evidence>
<evidence type="ECO:0000256" key="8">
    <source>
        <dbReference type="ARBA" id="ARBA00022562"/>
    </source>
</evidence>
<feature type="domain" description="SF3 helicase" evidence="29">
    <location>
        <begin position="345"/>
        <end position="500"/>
    </location>
</feature>
<evidence type="ECO:0000256" key="24">
    <source>
        <dbReference type="ARBA" id="ARBA00030491"/>
    </source>
</evidence>
<dbReference type="Proteomes" id="UP000240952">
    <property type="component" value="Segment"/>
</dbReference>
<dbReference type="InterPro" id="IPR027417">
    <property type="entry name" value="P-loop_NTPase"/>
</dbReference>
<dbReference type="KEGG" id="vg:37620298"/>
<keyword evidence="13 27" id="KW-0255">Endonuclease</keyword>
<feature type="short sequence motif" description="RCR-3" evidence="27">
    <location>
        <begin position="158"/>
        <end position="162"/>
    </location>
</feature>
<evidence type="ECO:0000256" key="1">
    <source>
        <dbReference type="ARBA" id="ARBA00001946"/>
    </source>
</evidence>
<dbReference type="GO" id="GO:0005524">
    <property type="term" value="F:ATP binding"/>
    <property type="evidence" value="ECO:0007669"/>
    <property type="project" value="UniProtKB-KW"/>
</dbReference>
<dbReference type="EC" id="3.6.4.12" evidence="6"/>
<evidence type="ECO:0000256" key="9">
    <source>
        <dbReference type="ARBA" id="ARBA00022705"/>
    </source>
</evidence>
<feature type="region of interest" description="Disordered" evidence="28">
    <location>
        <begin position="615"/>
        <end position="642"/>
    </location>
</feature>
<evidence type="ECO:0000313" key="32">
    <source>
        <dbReference type="Proteomes" id="UP000240952"/>
    </source>
</evidence>
<keyword evidence="16" id="KW-0067">ATP-binding</keyword>
<reference evidence="31 32" key="1">
    <citation type="journal article" date="2013" name="PLoS ONE">
        <title>Virome profiling of bats from myanmar by metagenomic analysis of tissue samples reveals more novel Mammalian viruses.</title>
        <authorList>
            <person name="He B."/>
            <person name="Li Z."/>
            <person name="Yang F."/>
            <person name="Zheng J."/>
            <person name="Feng Y."/>
            <person name="Guo H."/>
            <person name="Li Y."/>
            <person name="Wang Y."/>
            <person name="Su N."/>
            <person name="Zhang F."/>
            <person name="Fan Q."/>
            <person name="Tu C."/>
        </authorList>
    </citation>
    <scope>NUCLEOTIDE SEQUENCE [LARGE SCALE GENOMIC DNA]</scope>
    <source>
        <strain evidence="31">XM30</strain>
    </source>
</reference>
<evidence type="ECO:0000256" key="22">
    <source>
        <dbReference type="ARBA" id="ARBA00023163"/>
    </source>
</evidence>
<dbReference type="GO" id="GO:0039693">
    <property type="term" value="P:viral DNA genome replication"/>
    <property type="evidence" value="ECO:0007669"/>
    <property type="project" value="UniProtKB-KW"/>
</dbReference>
<accession>R4LAH7</accession>
<dbReference type="InterPro" id="IPR001257">
    <property type="entry name" value="Parvovirus_NS1_helicase"/>
</dbReference>
<evidence type="ECO:0000256" key="14">
    <source>
        <dbReference type="ARBA" id="ARBA00022801"/>
    </source>
</evidence>
<evidence type="ECO:0000256" key="16">
    <source>
        <dbReference type="ARBA" id="ARBA00022840"/>
    </source>
</evidence>
<keyword evidence="18" id="KW-0805">Transcription regulation</keyword>
<dbReference type="PROSITE" id="PS51206">
    <property type="entry name" value="SF3_HELICASE_1"/>
    <property type="match status" value="1"/>
</dbReference>
<gene>
    <name evidence="31" type="primary">NS1</name>
</gene>
<evidence type="ECO:0000256" key="13">
    <source>
        <dbReference type="ARBA" id="ARBA00022759"/>
    </source>
</evidence>
<evidence type="ECO:0000259" key="30">
    <source>
        <dbReference type="PROSITE" id="PS52022"/>
    </source>
</evidence>
<keyword evidence="23" id="KW-0511">Multifunctional enzyme</keyword>
<evidence type="ECO:0000256" key="23">
    <source>
        <dbReference type="ARBA" id="ARBA00023268"/>
    </source>
</evidence>
<evidence type="ECO:0000256" key="6">
    <source>
        <dbReference type="ARBA" id="ARBA00012551"/>
    </source>
</evidence>
<keyword evidence="9 27" id="KW-0235">DNA replication</keyword>
<dbReference type="GO" id="GO:0003677">
    <property type="term" value="F:DNA binding"/>
    <property type="evidence" value="ECO:0007669"/>
    <property type="project" value="UniProtKB-UniRule"/>
</dbReference>
<keyword evidence="11" id="KW-0479">Metal-binding</keyword>
<evidence type="ECO:0000256" key="2">
    <source>
        <dbReference type="ARBA" id="ARBA00002892"/>
    </source>
</evidence>
<evidence type="ECO:0000259" key="29">
    <source>
        <dbReference type="PROSITE" id="PS51206"/>
    </source>
</evidence>
<comment type="function">
    <text evidence="2">Multifunctional protein which displays endonuclease and helicase activities required for initiating and directing viral DNA replication. Also plays a role in viral packaging and transactivation of several promoters. Binds site-specifically to 2-3 approximate tandem copies within the origins of replication (Ori), unwinds this hairpin region and nicks one DNA strand thereby initiating the rolling circle replication (RCR). Becomes covalently attached to the 5' end of the nick and provides a 3'OH for priming DNA synthesis. The helicase activity unwinds DNA in a 3'-5' direction on the longer strand. Participates in the transcriptional regulation of several promoters.</text>
</comment>
<dbReference type="GO" id="GO:0042025">
    <property type="term" value="C:host cell nucleus"/>
    <property type="evidence" value="ECO:0007669"/>
    <property type="project" value="UniProtKB-SubCell"/>
</dbReference>
<evidence type="ECO:0000256" key="15">
    <source>
        <dbReference type="ARBA" id="ARBA00022806"/>
    </source>
</evidence>
<dbReference type="InterPro" id="IPR049901">
    <property type="entry name" value="PV_NS1-NUC"/>
</dbReference>
<dbReference type="GO" id="GO:0016787">
    <property type="term" value="F:hydrolase activity"/>
    <property type="evidence" value="ECO:0007669"/>
    <property type="project" value="UniProtKB-KW"/>
</dbReference>
<dbReference type="GO" id="GO:0003678">
    <property type="term" value="F:DNA helicase activity"/>
    <property type="evidence" value="ECO:0007669"/>
    <property type="project" value="UniProtKB-EC"/>
</dbReference>
<evidence type="ECO:0000256" key="17">
    <source>
        <dbReference type="ARBA" id="ARBA00022842"/>
    </source>
</evidence>
<feature type="short sequence motif" description="RCR-2" evidence="27">
    <location>
        <begin position="61"/>
        <end position="63"/>
    </location>
</feature>
<keyword evidence="17" id="KW-0460">Magnesium</keyword>
<evidence type="ECO:0000256" key="7">
    <source>
        <dbReference type="ARBA" id="ARBA00020731"/>
    </source>
</evidence>
<evidence type="ECO:0000256" key="3">
    <source>
        <dbReference type="ARBA" id="ARBA00004147"/>
    </source>
</evidence>
<sequence length="741" mass="83422">MDSPGEQLYFFDRYGPDEGYCSQISLAAFNAIFKVFRIKQSVASPDFSSFVQAEHGDRDLHVHIVAAGQGLNKYNAKSSTKLIAYHFFRDLKDAMNRNKDSAIWPTPANDFYAAIDPAITECQAENVSKYCTILQYKARATGDTYACRVDATEYITNYLLPKNLKCYTFMDPQRHTPASAFFATYQKTYAHTRVNGIPLDPFIRRQLHTALNNTVVNKSVEPVFSGDPFMDLPEVGKTTWTKTGGHSSTKMSKRETLMCDCLKRCVAEHLLTYEDLIAKHPDMVIMIESQPGGSRLLEQLLQMVHIKITQQHTALTYISARYADSVTGVKPENKVFQLLNKQGYNPWQVGHWICCVLHKQAGKQNTISFYGPASTGKTNLAKAIVNTVKLYGCVNHQNKNFIFNDAAAKLVIWWEECLMHTDWVEQSKCCLGGTEFRIDRKHRDSMLLPQTPVIISTNNDIYSVVGGNSVNTVHAKPIRERVVQYNLMKQLPPTFGEITVQEVAEWLLTCATNFPISLDGFLNIWNLEAVPNDFPLNKLCASHTQDFILHEVGLCSVCGGYIPLEHSDRSAEPAIPSTSTADGELPMTYRPTLLSDFQSAIADFDLFLLATPPTTPRKRRLDSEDEQPSTSTSTHSSSTKRRLSVSEEVAYKCAEFLDKWASQPQDECEEQLFNEEWRGIWGNGTEQDTESKPDPAQRELSPSEWGEILGVQKRATAEEEPLVLWCFETLEDDKNDSVGGV</sequence>
<dbReference type="Pfam" id="PF22419">
    <property type="entry name" value="HBoV_NS1-like_N"/>
    <property type="match status" value="1"/>
</dbReference>
<evidence type="ECO:0000256" key="21">
    <source>
        <dbReference type="ARBA" id="ARBA00023125"/>
    </source>
</evidence>
<feature type="domain" description="PV NS1-Nuc" evidence="30">
    <location>
        <begin position="1"/>
        <end position="218"/>
    </location>
</feature>
<evidence type="ECO:0000256" key="19">
    <source>
        <dbReference type="ARBA" id="ARBA00023109"/>
    </source>
</evidence>
<proteinExistence type="inferred from homology"/>
<dbReference type="GO" id="GO:0004519">
    <property type="term" value="F:endonuclease activity"/>
    <property type="evidence" value="ECO:0007669"/>
    <property type="project" value="UniProtKB-UniRule"/>
</dbReference>
<organism evidence="31 32">
    <name type="scientific">Bat bocavirus XM30</name>
    <dbReference type="NCBI Taxonomy" id="2259811"/>
    <lineage>
        <taxon>Viruses</taxon>
        <taxon>Monodnaviria</taxon>
        <taxon>Shotokuvirae</taxon>
        <taxon>Cossaviricota</taxon>
        <taxon>Quintoviricetes</taxon>
        <taxon>Piccovirales</taxon>
        <taxon>Parvoviridae</taxon>
        <taxon>Parvovirinae</taxon>
        <taxon>Bocaparvovirus</taxon>
        <taxon>Bocaparvovirus chiropteran3</taxon>
    </lineage>
</organism>
<dbReference type="EMBL" id="KC339250">
    <property type="protein sequence ID" value="AGL09956.1"/>
    <property type="molecule type" value="Genomic_DNA"/>
</dbReference>
<evidence type="ECO:0000256" key="20">
    <source>
        <dbReference type="ARBA" id="ARBA00023124"/>
    </source>
</evidence>
<dbReference type="GeneID" id="37620298"/>
<comment type="cofactor">
    <cofactor evidence="1">
        <name>Mg(2+)</name>
        <dbReference type="ChEBI" id="CHEBI:18420"/>
    </cofactor>
</comment>
<comment type="subunit">
    <text evidence="5">Homooligomer; when bound to DNA.</text>
</comment>
<dbReference type="Gene3D" id="3.40.50.300">
    <property type="entry name" value="P-loop containing nucleotide triphosphate hydrolases"/>
    <property type="match status" value="1"/>
</dbReference>
<comment type="catalytic activity">
    <reaction evidence="26">
        <text>ATP + H2O = ADP + phosphate + H(+)</text>
        <dbReference type="Rhea" id="RHEA:13065"/>
        <dbReference type="ChEBI" id="CHEBI:15377"/>
        <dbReference type="ChEBI" id="CHEBI:15378"/>
        <dbReference type="ChEBI" id="CHEBI:30616"/>
        <dbReference type="ChEBI" id="CHEBI:43474"/>
        <dbReference type="ChEBI" id="CHEBI:456216"/>
        <dbReference type="EC" id="3.6.4.12"/>
    </reaction>
</comment>
<keyword evidence="20 27" id="KW-0190">Covalent protein-DNA linkage</keyword>
<protein>
    <recommendedName>
        <fullName evidence="7">Initiator protein NS1</fullName>
        <ecNumber evidence="6">3.6.4.12</ecNumber>
    </recommendedName>
    <alternativeName>
        <fullName evidence="24">Non-structural protein 1</fullName>
    </alternativeName>
    <alternativeName>
        <fullName evidence="25">Non-structural protein NS1</fullName>
    </alternativeName>
</protein>
<keyword evidence="15" id="KW-0347">Helicase</keyword>
<keyword evidence="14 27" id="KW-0378">Hydrolase</keyword>
<keyword evidence="8 27" id="KW-1048">Host nucleus</keyword>
<keyword evidence="10 27" id="KW-0540">Nuclease</keyword>
<keyword evidence="12 27" id="KW-0547">Nucleotide-binding</keyword>
<dbReference type="InterPro" id="IPR054766">
    <property type="entry name" value="BoV_NS1-like_N"/>
</dbReference>